<organism evidence="1 2">
    <name type="scientific">Sphaerodactylus townsendi</name>
    <dbReference type="NCBI Taxonomy" id="933632"/>
    <lineage>
        <taxon>Eukaryota</taxon>
        <taxon>Metazoa</taxon>
        <taxon>Chordata</taxon>
        <taxon>Craniata</taxon>
        <taxon>Vertebrata</taxon>
        <taxon>Euteleostomi</taxon>
        <taxon>Lepidosauria</taxon>
        <taxon>Squamata</taxon>
        <taxon>Bifurcata</taxon>
        <taxon>Gekkota</taxon>
        <taxon>Sphaerodactylidae</taxon>
        <taxon>Sphaerodactylus</taxon>
    </lineage>
</organism>
<comment type="caution">
    <text evidence="1">The sequence shown here is derived from an EMBL/GenBank/DDBJ whole genome shotgun (WGS) entry which is preliminary data.</text>
</comment>
<sequence length="132" mass="14701">MRSFLSGAGDPRDPASCRRPGPRKVPATTPERLFGLLVASLTSLCSRTWSPGAGAGLAGFRQRLYRGLTRVETHFQPSFGEVIYPCKEAVRKLIRSARRNILLMAKRGKDQWEIGFKSITIKAKSGHMVMFH</sequence>
<name>A0ACB8F5J7_9SAUR</name>
<reference evidence="1" key="1">
    <citation type="submission" date="2021-08" db="EMBL/GenBank/DDBJ databases">
        <title>The first chromosome-level gecko genome reveals the dynamic sex chromosomes of Neotropical dwarf geckos (Sphaerodactylidae: Sphaerodactylus).</title>
        <authorList>
            <person name="Pinto B.J."/>
            <person name="Keating S.E."/>
            <person name="Gamble T."/>
        </authorList>
    </citation>
    <scope>NUCLEOTIDE SEQUENCE</scope>
    <source>
        <strain evidence="1">TG3544</strain>
    </source>
</reference>
<dbReference type="Proteomes" id="UP000827872">
    <property type="component" value="Linkage Group LG05"/>
</dbReference>
<dbReference type="EMBL" id="CM037618">
    <property type="protein sequence ID" value="KAH8000603.1"/>
    <property type="molecule type" value="Genomic_DNA"/>
</dbReference>
<gene>
    <name evidence="1" type="ORF">K3G42_026770</name>
</gene>
<accession>A0ACB8F5J7</accession>
<protein>
    <submittedName>
        <fullName evidence="1">Uncharacterized protein</fullName>
    </submittedName>
</protein>
<proteinExistence type="predicted"/>
<evidence type="ECO:0000313" key="2">
    <source>
        <dbReference type="Proteomes" id="UP000827872"/>
    </source>
</evidence>
<evidence type="ECO:0000313" key="1">
    <source>
        <dbReference type="EMBL" id="KAH8000603.1"/>
    </source>
</evidence>
<keyword evidence="2" id="KW-1185">Reference proteome</keyword>